<gene>
    <name evidence="4" type="ORF">EWM62_03885</name>
</gene>
<reference evidence="4 5" key="1">
    <citation type="submission" date="2019-02" db="EMBL/GenBank/DDBJ databases">
        <title>Bacterial novel species Mucilaginibacter sp. 17JY9-4 isolated from soil.</title>
        <authorList>
            <person name="Jung H.-Y."/>
        </authorList>
    </citation>
    <scope>NUCLEOTIDE SEQUENCE [LARGE SCALE GENOMIC DNA]</scope>
    <source>
        <strain evidence="4 5">17JY9-4</strain>
    </source>
</reference>
<dbReference type="CDD" id="cd05346">
    <property type="entry name" value="SDR_c5"/>
    <property type="match status" value="1"/>
</dbReference>
<sequence length="255" mass="28138">MAKIALITGATAGIGEACAHTFAREGYNLVLTGRRMERLEKIAQQLNKKYNVEVAISSFDVRSREQVIQNLEGLPAQWKKVDVLVNNAGLSQGLDPIQNGSYDDWETMIDTNIKGLLYVSRVVSNWMVTNGFGHIINLGSIAGKEVYPNGNVYCATKHAVDALNKGMRIDLNDKGIRVSAIHPGAVETEFSEVRFKGDKERAKKVYDGFEPLVADDIAETIWFISSRPAHVNINDLVIMPTAQASATNIFRSNNK</sequence>
<evidence type="ECO:0000256" key="3">
    <source>
        <dbReference type="RuleBase" id="RU000363"/>
    </source>
</evidence>
<evidence type="ECO:0000256" key="1">
    <source>
        <dbReference type="ARBA" id="ARBA00006484"/>
    </source>
</evidence>
<comment type="similarity">
    <text evidence="1 3">Belongs to the short-chain dehydrogenases/reductases (SDR) family.</text>
</comment>
<dbReference type="AlphaFoldDB" id="A0A4Q5LNX5"/>
<dbReference type="FunFam" id="3.40.50.720:FF:000047">
    <property type="entry name" value="NADP-dependent L-serine/L-allo-threonine dehydrogenase"/>
    <property type="match status" value="1"/>
</dbReference>
<dbReference type="GO" id="GO:0016616">
    <property type="term" value="F:oxidoreductase activity, acting on the CH-OH group of donors, NAD or NADP as acceptor"/>
    <property type="evidence" value="ECO:0007669"/>
    <property type="project" value="UniProtKB-ARBA"/>
</dbReference>
<evidence type="ECO:0000313" key="4">
    <source>
        <dbReference type="EMBL" id="RYU91088.1"/>
    </source>
</evidence>
<dbReference type="InterPro" id="IPR020904">
    <property type="entry name" value="Sc_DH/Rdtase_CS"/>
</dbReference>
<dbReference type="Pfam" id="PF00106">
    <property type="entry name" value="adh_short"/>
    <property type="match status" value="1"/>
</dbReference>
<evidence type="ECO:0000256" key="2">
    <source>
        <dbReference type="ARBA" id="ARBA00023002"/>
    </source>
</evidence>
<dbReference type="PROSITE" id="PS00061">
    <property type="entry name" value="ADH_SHORT"/>
    <property type="match status" value="1"/>
</dbReference>
<name>A0A4Q5LNX5_9SPHI</name>
<dbReference type="SUPFAM" id="SSF51735">
    <property type="entry name" value="NAD(P)-binding Rossmann-fold domains"/>
    <property type="match status" value="1"/>
</dbReference>
<dbReference type="OrthoDB" id="9775296at2"/>
<dbReference type="InterPro" id="IPR002347">
    <property type="entry name" value="SDR_fam"/>
</dbReference>
<dbReference type="PANTHER" id="PTHR42901:SF1">
    <property type="entry name" value="ALCOHOL DEHYDROGENASE"/>
    <property type="match status" value="1"/>
</dbReference>
<organism evidence="4 5">
    <name type="scientific">Mucilaginibacter terrigena</name>
    <dbReference type="NCBI Taxonomy" id="2492395"/>
    <lineage>
        <taxon>Bacteria</taxon>
        <taxon>Pseudomonadati</taxon>
        <taxon>Bacteroidota</taxon>
        <taxon>Sphingobacteriia</taxon>
        <taxon>Sphingobacteriales</taxon>
        <taxon>Sphingobacteriaceae</taxon>
        <taxon>Mucilaginibacter</taxon>
    </lineage>
</organism>
<dbReference type="RefSeq" id="WP_129875348.1">
    <property type="nucleotide sequence ID" value="NZ_SEWG01000002.1"/>
</dbReference>
<dbReference type="PRINTS" id="PR00080">
    <property type="entry name" value="SDRFAMILY"/>
</dbReference>
<dbReference type="PRINTS" id="PR00081">
    <property type="entry name" value="GDHRDH"/>
</dbReference>
<keyword evidence="2" id="KW-0560">Oxidoreductase</keyword>
<keyword evidence="5" id="KW-1185">Reference proteome</keyword>
<dbReference type="PANTHER" id="PTHR42901">
    <property type="entry name" value="ALCOHOL DEHYDROGENASE"/>
    <property type="match status" value="1"/>
</dbReference>
<proteinExistence type="inferred from homology"/>
<protein>
    <submittedName>
        <fullName evidence="4">SDR family oxidoreductase</fullName>
    </submittedName>
</protein>
<comment type="caution">
    <text evidence="4">The sequence shown here is derived from an EMBL/GenBank/DDBJ whole genome shotgun (WGS) entry which is preliminary data.</text>
</comment>
<dbReference type="InterPro" id="IPR036291">
    <property type="entry name" value="NAD(P)-bd_dom_sf"/>
</dbReference>
<accession>A0A4Q5LNX5</accession>
<dbReference type="EMBL" id="SEWG01000002">
    <property type="protein sequence ID" value="RYU91088.1"/>
    <property type="molecule type" value="Genomic_DNA"/>
</dbReference>
<evidence type="ECO:0000313" key="5">
    <source>
        <dbReference type="Proteomes" id="UP000293331"/>
    </source>
</evidence>
<dbReference type="Proteomes" id="UP000293331">
    <property type="component" value="Unassembled WGS sequence"/>
</dbReference>
<dbReference type="Gene3D" id="3.40.50.720">
    <property type="entry name" value="NAD(P)-binding Rossmann-like Domain"/>
    <property type="match status" value="1"/>
</dbReference>